<keyword evidence="1" id="KW-0812">Transmembrane</keyword>
<evidence type="ECO:0000256" key="1">
    <source>
        <dbReference type="SAM" id="Phobius"/>
    </source>
</evidence>
<evidence type="ECO:0000313" key="3">
    <source>
        <dbReference type="Proteomes" id="UP000244225"/>
    </source>
</evidence>
<evidence type="ECO:0000313" key="2">
    <source>
        <dbReference type="EMBL" id="PTX20308.1"/>
    </source>
</evidence>
<feature type="transmembrane region" description="Helical" evidence="1">
    <location>
        <begin position="21"/>
        <end position="40"/>
    </location>
</feature>
<keyword evidence="1" id="KW-0472">Membrane</keyword>
<reference evidence="2 3" key="1">
    <citation type="submission" date="2018-04" db="EMBL/GenBank/DDBJ databases">
        <title>Genomic Encyclopedia of Archaeal and Bacterial Type Strains, Phase II (KMG-II): from individual species to whole genera.</title>
        <authorList>
            <person name="Goeker M."/>
        </authorList>
    </citation>
    <scope>NUCLEOTIDE SEQUENCE [LARGE SCALE GENOMIC DNA]</scope>
    <source>
        <strain evidence="2 3">DSM 100162</strain>
    </source>
</reference>
<dbReference type="AlphaFoldDB" id="A0A2T5YLV2"/>
<name>A0A2T5YLV2_9BACT</name>
<sequence>MAGRHQIMHTRQRRARVQAKARSLYSIGIKSMVLGIYTFSLPITSGLPIFAEKRSIGARDNL</sequence>
<gene>
    <name evidence="2" type="ORF">C8N40_103385</name>
</gene>
<protein>
    <submittedName>
        <fullName evidence="2">Uncharacterized protein</fullName>
    </submittedName>
</protein>
<accession>A0A2T5YLV2</accession>
<proteinExistence type="predicted"/>
<comment type="caution">
    <text evidence="2">The sequence shown here is derived from an EMBL/GenBank/DDBJ whole genome shotgun (WGS) entry which is preliminary data.</text>
</comment>
<dbReference type="EMBL" id="QBKI01000003">
    <property type="protein sequence ID" value="PTX20308.1"/>
    <property type="molecule type" value="Genomic_DNA"/>
</dbReference>
<dbReference type="Proteomes" id="UP000244225">
    <property type="component" value="Unassembled WGS sequence"/>
</dbReference>
<organism evidence="2 3">
    <name type="scientific">Pontibacter mucosus</name>
    <dbReference type="NCBI Taxonomy" id="1649266"/>
    <lineage>
        <taxon>Bacteria</taxon>
        <taxon>Pseudomonadati</taxon>
        <taxon>Bacteroidota</taxon>
        <taxon>Cytophagia</taxon>
        <taxon>Cytophagales</taxon>
        <taxon>Hymenobacteraceae</taxon>
        <taxon>Pontibacter</taxon>
    </lineage>
</organism>
<keyword evidence="3" id="KW-1185">Reference proteome</keyword>
<keyword evidence="1" id="KW-1133">Transmembrane helix</keyword>